<evidence type="ECO:0000256" key="5">
    <source>
        <dbReference type="ARBA" id="ARBA00023136"/>
    </source>
</evidence>
<evidence type="ECO:0000256" key="3">
    <source>
        <dbReference type="ARBA" id="ARBA00022692"/>
    </source>
</evidence>
<feature type="transmembrane region" description="Helical" evidence="6">
    <location>
        <begin position="27"/>
        <end position="49"/>
    </location>
</feature>
<name>A0A076EYY7_RHOOP</name>
<dbReference type="GO" id="GO:0005886">
    <property type="term" value="C:plasma membrane"/>
    <property type="evidence" value="ECO:0007669"/>
    <property type="project" value="UniProtKB-SubCell"/>
</dbReference>
<accession>A0A076EYY7</accession>
<feature type="transmembrane region" description="Helical" evidence="6">
    <location>
        <begin position="431"/>
        <end position="453"/>
    </location>
</feature>
<protein>
    <submittedName>
        <fullName evidence="7">Amino acid transporter</fullName>
    </submittedName>
</protein>
<dbReference type="InterPro" id="IPR050367">
    <property type="entry name" value="APC_superfamily"/>
</dbReference>
<dbReference type="Proteomes" id="UP000028488">
    <property type="component" value="Chromosome"/>
</dbReference>
<gene>
    <name evidence="7" type="ORF">EP51_29680</name>
</gene>
<feature type="transmembrane region" description="Helical" evidence="6">
    <location>
        <begin position="342"/>
        <end position="362"/>
    </location>
</feature>
<proteinExistence type="predicted"/>
<feature type="transmembrane region" description="Helical" evidence="6">
    <location>
        <begin position="55"/>
        <end position="74"/>
    </location>
</feature>
<evidence type="ECO:0000256" key="4">
    <source>
        <dbReference type="ARBA" id="ARBA00022989"/>
    </source>
</evidence>
<feature type="transmembrane region" description="Helical" evidence="6">
    <location>
        <begin position="300"/>
        <end position="321"/>
    </location>
</feature>
<dbReference type="eggNOG" id="COG0531">
    <property type="taxonomic scope" value="Bacteria"/>
</dbReference>
<feature type="transmembrane region" description="Helical" evidence="6">
    <location>
        <begin position="242"/>
        <end position="260"/>
    </location>
</feature>
<keyword evidence="3 6" id="KW-0812">Transmembrane</keyword>
<dbReference type="AlphaFoldDB" id="A0A076EYY7"/>
<sequence>MVSGTPRIRSRSPVAGLERARLSFVQVLGQSVSAVAPSAVMVTLPALVIPDAGRATIAVFVAAAILMTAVGYCIGQFATRMVAVSGLYSYIVKGLGPVPGFGGGWSLLVGYAAAAMASTLGAASYLAALLGRVGLPAGTPLIAVLAAIVGLLALLLMVRGVQLSARIMLAIEVFAIVAASAALVVAFVQSVREGATPSAGGAKSGSAVGFAVLLAITSFVGFESAGTVAREARNPFVAVPRAIRWTPIALGVLYVFAAALQLPEPVRQGVDSLPIVLTLPDTSGAGSSALSIVMELGITASWFACVLGSTTALSRTLFAMGREGVVPSVFGRTHHRFHTPHVALTAAMPVVVAVPVVYLFVSGSSRDVLIGLLAVSAHGYVLAYVLLCVATPAFLRRIGELTRLPLIIGVLTATAMVALVGWAAFSRTYVAGAATAVYVLLMIVGAAVFAIRARRSPGIGERMGVYDEAVAEDLLGRYRPWEVRR</sequence>
<dbReference type="Pfam" id="PF13520">
    <property type="entry name" value="AA_permease_2"/>
    <property type="match status" value="1"/>
</dbReference>
<evidence type="ECO:0000313" key="8">
    <source>
        <dbReference type="Proteomes" id="UP000028488"/>
    </source>
</evidence>
<feature type="transmembrane region" description="Helical" evidence="6">
    <location>
        <begin position="167"/>
        <end position="188"/>
    </location>
</feature>
<evidence type="ECO:0000256" key="2">
    <source>
        <dbReference type="ARBA" id="ARBA00022475"/>
    </source>
</evidence>
<reference evidence="7 8" key="1">
    <citation type="submission" date="2014-07" db="EMBL/GenBank/DDBJ databases">
        <title>Genome Sequence of Rhodococcus opacus Strain R7, a Biodegrader of Mono- and Polycyclic Aromatic Hydrocarbons.</title>
        <authorList>
            <person name="Di Gennaro P."/>
            <person name="Zampolli J."/>
            <person name="Presti I."/>
            <person name="Cappelletti M."/>
            <person name="D'Ursi P."/>
            <person name="Orro A."/>
            <person name="Mezzelani A."/>
            <person name="Milanesi L."/>
        </authorList>
    </citation>
    <scope>NUCLEOTIDE SEQUENCE [LARGE SCALE GENOMIC DNA]</scope>
    <source>
        <strain evidence="7 8">R7</strain>
    </source>
</reference>
<keyword evidence="2" id="KW-1003">Cell membrane</keyword>
<dbReference type="PIRSF" id="PIRSF006060">
    <property type="entry name" value="AA_transporter"/>
    <property type="match status" value="1"/>
</dbReference>
<keyword evidence="4 6" id="KW-1133">Transmembrane helix</keyword>
<dbReference type="EMBL" id="CP008947">
    <property type="protein sequence ID" value="AII08559.1"/>
    <property type="molecule type" value="Genomic_DNA"/>
</dbReference>
<feature type="transmembrane region" description="Helical" evidence="6">
    <location>
        <begin position="406"/>
        <end position="425"/>
    </location>
</feature>
<dbReference type="PANTHER" id="PTHR42770">
    <property type="entry name" value="AMINO ACID TRANSPORTER-RELATED"/>
    <property type="match status" value="1"/>
</dbReference>
<feature type="transmembrane region" description="Helical" evidence="6">
    <location>
        <begin position="141"/>
        <end position="161"/>
    </location>
</feature>
<feature type="transmembrane region" description="Helical" evidence="6">
    <location>
        <begin position="368"/>
        <end position="394"/>
    </location>
</feature>
<dbReference type="Gene3D" id="1.20.1740.10">
    <property type="entry name" value="Amino acid/polyamine transporter I"/>
    <property type="match status" value="1"/>
</dbReference>
<comment type="subcellular location">
    <subcellularLocation>
        <location evidence="1">Cell membrane</location>
        <topology evidence="1">Multi-pass membrane protein</topology>
    </subcellularLocation>
</comment>
<evidence type="ECO:0000256" key="6">
    <source>
        <dbReference type="SAM" id="Phobius"/>
    </source>
</evidence>
<organism evidence="7 8">
    <name type="scientific">Rhodococcus opacus</name>
    <name type="common">Nocardia opaca</name>
    <dbReference type="NCBI Taxonomy" id="37919"/>
    <lineage>
        <taxon>Bacteria</taxon>
        <taxon>Bacillati</taxon>
        <taxon>Actinomycetota</taxon>
        <taxon>Actinomycetes</taxon>
        <taxon>Mycobacteriales</taxon>
        <taxon>Nocardiaceae</taxon>
        <taxon>Rhodococcus</taxon>
    </lineage>
</organism>
<dbReference type="GO" id="GO:0022857">
    <property type="term" value="F:transmembrane transporter activity"/>
    <property type="evidence" value="ECO:0007669"/>
    <property type="project" value="InterPro"/>
</dbReference>
<dbReference type="InterPro" id="IPR002293">
    <property type="entry name" value="AA/rel_permease1"/>
</dbReference>
<dbReference type="PANTHER" id="PTHR42770:SF7">
    <property type="entry name" value="MEMBRANE PROTEIN"/>
    <property type="match status" value="1"/>
</dbReference>
<keyword evidence="5 6" id="KW-0472">Membrane</keyword>
<feature type="transmembrane region" description="Helical" evidence="6">
    <location>
        <begin position="200"/>
        <end position="222"/>
    </location>
</feature>
<evidence type="ECO:0000256" key="1">
    <source>
        <dbReference type="ARBA" id="ARBA00004651"/>
    </source>
</evidence>
<evidence type="ECO:0000313" key="7">
    <source>
        <dbReference type="EMBL" id="AII08559.1"/>
    </source>
</evidence>